<keyword evidence="2" id="KW-1185">Reference proteome</keyword>
<evidence type="ECO:0000313" key="1">
    <source>
        <dbReference type="EMBL" id="KAJ8895546.1"/>
    </source>
</evidence>
<organism evidence="1 2">
    <name type="scientific">Dryococelus australis</name>
    <dbReference type="NCBI Taxonomy" id="614101"/>
    <lineage>
        <taxon>Eukaryota</taxon>
        <taxon>Metazoa</taxon>
        <taxon>Ecdysozoa</taxon>
        <taxon>Arthropoda</taxon>
        <taxon>Hexapoda</taxon>
        <taxon>Insecta</taxon>
        <taxon>Pterygota</taxon>
        <taxon>Neoptera</taxon>
        <taxon>Polyneoptera</taxon>
        <taxon>Phasmatodea</taxon>
        <taxon>Verophasmatodea</taxon>
        <taxon>Anareolatae</taxon>
        <taxon>Phasmatidae</taxon>
        <taxon>Eurycanthinae</taxon>
        <taxon>Dryococelus</taxon>
    </lineage>
</organism>
<accession>A0ABQ9IFY5</accession>
<sequence length="199" mass="22184">MDSGDRDCFQERLGIPALRLPVRASTTTMTGLSRTSRPCMVIGVVEKAGSSSRNIHEYATSPCLYKHAPVERPLNVTASCVCFGRRVVQYCRVYVGINVDLVACPETETNRKCSEPKSKESYVKLYNFITELATWNDSNFVELEKYLRKYGATAECKGGETGDHREYPPTSGIVRHDSHVRKSGGDPVVNRTLGGRRVF</sequence>
<protein>
    <submittedName>
        <fullName evidence="1">Uncharacterized protein</fullName>
    </submittedName>
</protein>
<name>A0ABQ9IFY5_9NEOP</name>
<dbReference type="EMBL" id="JARBHB010000001">
    <property type="protein sequence ID" value="KAJ8895546.1"/>
    <property type="molecule type" value="Genomic_DNA"/>
</dbReference>
<dbReference type="Proteomes" id="UP001159363">
    <property type="component" value="Chromosome 1"/>
</dbReference>
<reference evidence="1 2" key="1">
    <citation type="submission" date="2023-02" db="EMBL/GenBank/DDBJ databases">
        <title>LHISI_Scaffold_Assembly.</title>
        <authorList>
            <person name="Stuart O.P."/>
            <person name="Cleave R."/>
            <person name="Magrath M.J.L."/>
            <person name="Mikheyev A.S."/>
        </authorList>
    </citation>
    <scope>NUCLEOTIDE SEQUENCE [LARGE SCALE GENOMIC DNA]</scope>
    <source>
        <strain evidence="1">Daus_M_001</strain>
        <tissue evidence="1">Leg muscle</tissue>
    </source>
</reference>
<proteinExistence type="predicted"/>
<gene>
    <name evidence="1" type="ORF">PR048_000882</name>
</gene>
<evidence type="ECO:0000313" key="2">
    <source>
        <dbReference type="Proteomes" id="UP001159363"/>
    </source>
</evidence>
<comment type="caution">
    <text evidence="1">The sequence shown here is derived from an EMBL/GenBank/DDBJ whole genome shotgun (WGS) entry which is preliminary data.</text>
</comment>